<evidence type="ECO:0000256" key="12">
    <source>
        <dbReference type="ARBA" id="ARBA00023157"/>
    </source>
</evidence>
<dbReference type="SMART" id="SM00220">
    <property type="entry name" value="S_TKc"/>
    <property type="match status" value="1"/>
</dbReference>
<dbReference type="AlphaFoldDB" id="A0A2T7CQ00"/>
<dbReference type="STRING" id="1504633.A0A2T7CQ00"/>
<evidence type="ECO:0000256" key="2">
    <source>
        <dbReference type="ARBA" id="ARBA00022527"/>
    </source>
</evidence>
<dbReference type="PROSITE" id="PS50011">
    <property type="entry name" value="PROTEIN_KINASE_DOM"/>
    <property type="match status" value="1"/>
</dbReference>
<feature type="domain" description="Protein kinase" evidence="16">
    <location>
        <begin position="355"/>
        <end position="640"/>
    </location>
</feature>
<evidence type="ECO:0000256" key="9">
    <source>
        <dbReference type="ARBA" id="ARBA00022840"/>
    </source>
</evidence>
<evidence type="ECO:0000256" key="8">
    <source>
        <dbReference type="ARBA" id="ARBA00022777"/>
    </source>
</evidence>
<dbReference type="GO" id="GO:0005524">
    <property type="term" value="F:ATP binding"/>
    <property type="evidence" value="ECO:0007669"/>
    <property type="project" value="UniProtKB-KW"/>
</dbReference>
<evidence type="ECO:0000256" key="3">
    <source>
        <dbReference type="ARBA" id="ARBA00022679"/>
    </source>
</evidence>
<dbReference type="Gene3D" id="3.30.200.20">
    <property type="entry name" value="Phosphorylase Kinase, domain 1"/>
    <property type="match status" value="1"/>
</dbReference>
<evidence type="ECO:0000256" key="14">
    <source>
        <dbReference type="SAM" id="Phobius"/>
    </source>
</evidence>
<proteinExistence type="predicted"/>
<keyword evidence="12" id="KW-1015">Disulfide bond</keyword>
<keyword evidence="11 14" id="KW-0472">Membrane</keyword>
<protein>
    <recommendedName>
        <fullName evidence="20">Protein kinase domain-containing protein</fullName>
    </recommendedName>
</protein>
<organism evidence="18 19">
    <name type="scientific">Panicum hallii var. hallii</name>
    <dbReference type="NCBI Taxonomy" id="1504633"/>
    <lineage>
        <taxon>Eukaryota</taxon>
        <taxon>Viridiplantae</taxon>
        <taxon>Streptophyta</taxon>
        <taxon>Embryophyta</taxon>
        <taxon>Tracheophyta</taxon>
        <taxon>Spermatophyta</taxon>
        <taxon>Magnoliopsida</taxon>
        <taxon>Liliopsida</taxon>
        <taxon>Poales</taxon>
        <taxon>Poaceae</taxon>
        <taxon>PACMAD clade</taxon>
        <taxon>Panicoideae</taxon>
        <taxon>Panicodae</taxon>
        <taxon>Paniceae</taxon>
        <taxon>Panicinae</taxon>
        <taxon>Panicum</taxon>
        <taxon>Panicum sect. Panicum</taxon>
    </lineage>
</organism>
<evidence type="ECO:0000259" key="16">
    <source>
        <dbReference type="PROSITE" id="PS50011"/>
    </source>
</evidence>
<name>A0A2T7CQ00_9POAL</name>
<feature type="domain" description="Gnk2-homologous" evidence="17">
    <location>
        <begin position="146"/>
        <end position="249"/>
    </location>
</feature>
<dbReference type="Pfam" id="PF01657">
    <property type="entry name" value="Stress-antifung"/>
    <property type="match status" value="2"/>
</dbReference>
<dbReference type="Gene3D" id="3.30.430.20">
    <property type="entry name" value="Gnk2 domain, C-X8-C-X2-C motif"/>
    <property type="match status" value="2"/>
</dbReference>
<dbReference type="PROSITE" id="PS51473">
    <property type="entry name" value="GNK2"/>
    <property type="match status" value="2"/>
</dbReference>
<dbReference type="PANTHER" id="PTHR27002">
    <property type="entry name" value="RECEPTOR-LIKE SERINE/THREONINE-PROTEIN KINASE SD1-8"/>
    <property type="match status" value="1"/>
</dbReference>
<gene>
    <name evidence="18" type="ORF">GQ55_8G222000</name>
</gene>
<keyword evidence="5 15" id="KW-0732">Signal</keyword>
<evidence type="ECO:0000256" key="7">
    <source>
        <dbReference type="ARBA" id="ARBA00022741"/>
    </source>
</evidence>
<dbReference type="Pfam" id="PF11883">
    <property type="entry name" value="DUF3403"/>
    <property type="match status" value="1"/>
</dbReference>
<evidence type="ECO:0000256" key="5">
    <source>
        <dbReference type="ARBA" id="ARBA00022729"/>
    </source>
</evidence>
<keyword evidence="2" id="KW-0723">Serine/threonine-protein kinase</keyword>
<feature type="transmembrane region" description="Helical" evidence="14">
    <location>
        <begin position="285"/>
        <end position="307"/>
    </location>
</feature>
<dbReference type="EMBL" id="CM009756">
    <property type="protein sequence ID" value="PUZ45420.1"/>
    <property type="molecule type" value="Genomic_DNA"/>
</dbReference>
<dbReference type="OrthoDB" id="663250at2759"/>
<accession>A0A2T7CQ00</accession>
<dbReference type="Gramene" id="PUZ45420">
    <property type="protein sequence ID" value="PUZ45420"/>
    <property type="gene ID" value="GQ55_8G222000"/>
</dbReference>
<sequence length="670" mass="75156">MIAAVLLVLGFMLASTATIAGARLYQFCGIGSNNNTATSTCLGNLELQSHMLVKNASANPSPFAKGSISAVSGTIYGLFLCRGDVGAFDCSQCATIGFQDAQRRLCGFSKEATIFYDQCLIRFSNKDFLDHVSPLGRDHIVVGPRTSDALPVLDPNRPNIVTFINDIIKVLLQETAKQAAYNSTWRFATGRMDVNGNFAPLYSLMQCLPDFTPTDCWECLKNISEMAMSLQGSQVLAVPCNFRYSMGQFYEGQPMRRTPQLASAVVPPDHVMPTNQKHKRSTSKVLVITALIVPPLASIFCFLYYIYSRKHRKGSQKRVKMKVKEDEALDWGLEGRSSEFTVYDFSQVLEATCHFSEENKLGQGGFGPVYKGRFPDGLEIAVKRLASHSGQGFTEFKTEIQLITKLQHTNLVRLLGCCYQGQEKLLIYEYLPNKSLDFFIFDETRRALVDWNKRLVIIDGIAQGLLYLHKHSRLRVIHRDLKASNILLDHEMNPKISDFGLAKIFSKNDTEQNTKRIVGTYGYMAPEYASEGRFSVKSDVFSFGVLILEIVSGQRTSRFHRYGDFINLLGHAWQLWKEERWLQLVDASIAEYRTPGMMRCINIALLCVQENAANRPTMSDVVAMLSSENMTLPEPMHPAYFHVRVTEEEASTLVEPCSLNDVTISGIDGR</sequence>
<evidence type="ECO:0000256" key="10">
    <source>
        <dbReference type="ARBA" id="ARBA00022989"/>
    </source>
</evidence>
<feature type="domain" description="Gnk2-homologous" evidence="17">
    <location>
        <begin position="23"/>
        <end position="128"/>
    </location>
</feature>
<keyword evidence="4 14" id="KW-0812">Transmembrane</keyword>
<dbReference type="Pfam" id="PF07714">
    <property type="entry name" value="PK_Tyr_Ser-Thr"/>
    <property type="match status" value="1"/>
</dbReference>
<evidence type="ECO:0008006" key="20">
    <source>
        <dbReference type="Google" id="ProtNLM"/>
    </source>
</evidence>
<keyword evidence="10 14" id="KW-1133">Transmembrane helix</keyword>
<evidence type="ECO:0000256" key="1">
    <source>
        <dbReference type="ARBA" id="ARBA00004167"/>
    </source>
</evidence>
<keyword evidence="7" id="KW-0547">Nucleotide-binding</keyword>
<evidence type="ECO:0000256" key="6">
    <source>
        <dbReference type="ARBA" id="ARBA00022737"/>
    </source>
</evidence>
<dbReference type="InterPro" id="IPR021820">
    <property type="entry name" value="S-locus_recpt_kinase_C"/>
</dbReference>
<dbReference type="PROSITE" id="PS00108">
    <property type="entry name" value="PROTEIN_KINASE_ST"/>
    <property type="match status" value="1"/>
</dbReference>
<evidence type="ECO:0000256" key="13">
    <source>
        <dbReference type="ARBA" id="ARBA00023180"/>
    </source>
</evidence>
<keyword evidence="9" id="KW-0067">ATP-binding</keyword>
<evidence type="ECO:0000256" key="4">
    <source>
        <dbReference type="ARBA" id="ARBA00022692"/>
    </source>
</evidence>
<dbReference type="InterPro" id="IPR000719">
    <property type="entry name" value="Prot_kinase_dom"/>
</dbReference>
<dbReference type="FunFam" id="1.10.510.10:FF:000060">
    <property type="entry name" value="G-type lectin S-receptor-like serine/threonine-protein kinase"/>
    <property type="match status" value="1"/>
</dbReference>
<dbReference type="CDD" id="cd14066">
    <property type="entry name" value="STKc_IRAK"/>
    <property type="match status" value="1"/>
</dbReference>
<dbReference type="InterPro" id="IPR038408">
    <property type="entry name" value="GNK2_sf"/>
</dbReference>
<dbReference type="InterPro" id="IPR002902">
    <property type="entry name" value="GNK2"/>
</dbReference>
<dbReference type="InterPro" id="IPR011009">
    <property type="entry name" value="Kinase-like_dom_sf"/>
</dbReference>
<keyword evidence="8" id="KW-0418">Kinase</keyword>
<evidence type="ECO:0000256" key="15">
    <source>
        <dbReference type="SAM" id="SignalP"/>
    </source>
</evidence>
<feature type="chain" id="PRO_5015589128" description="Protein kinase domain-containing protein" evidence="15">
    <location>
        <begin position="23"/>
        <end position="670"/>
    </location>
</feature>
<keyword evidence="19" id="KW-1185">Reference proteome</keyword>
<dbReference type="InterPro" id="IPR001245">
    <property type="entry name" value="Ser-Thr/Tyr_kinase_cat_dom"/>
</dbReference>
<dbReference type="InterPro" id="IPR008271">
    <property type="entry name" value="Ser/Thr_kinase_AS"/>
</dbReference>
<evidence type="ECO:0000256" key="11">
    <source>
        <dbReference type="ARBA" id="ARBA00023136"/>
    </source>
</evidence>
<keyword evidence="3" id="KW-0808">Transferase</keyword>
<reference evidence="18 19" key="1">
    <citation type="submission" date="2018-04" db="EMBL/GenBank/DDBJ databases">
        <title>WGS assembly of Panicum hallii var. hallii HAL2.</title>
        <authorList>
            <person name="Lovell J."/>
            <person name="Jenkins J."/>
            <person name="Lowry D."/>
            <person name="Mamidi S."/>
            <person name="Sreedasyam A."/>
            <person name="Weng X."/>
            <person name="Barry K."/>
            <person name="Bonette J."/>
            <person name="Campitelli B."/>
            <person name="Daum C."/>
            <person name="Gordon S."/>
            <person name="Gould B."/>
            <person name="Lipzen A."/>
            <person name="MacQueen A."/>
            <person name="Palacio-Mejia J."/>
            <person name="Plott C."/>
            <person name="Shakirov E."/>
            <person name="Shu S."/>
            <person name="Yoshinaga Y."/>
            <person name="Zane M."/>
            <person name="Rokhsar D."/>
            <person name="Grimwood J."/>
            <person name="Schmutz J."/>
            <person name="Juenger T."/>
        </authorList>
    </citation>
    <scope>NUCLEOTIDE SEQUENCE [LARGE SCALE GENOMIC DNA]</scope>
    <source>
        <strain evidence="19">cv. HAL2</strain>
    </source>
</reference>
<keyword evidence="13" id="KW-0325">Glycoprotein</keyword>
<dbReference type="Proteomes" id="UP000244336">
    <property type="component" value="Chromosome 8"/>
</dbReference>
<evidence type="ECO:0000313" key="19">
    <source>
        <dbReference type="Proteomes" id="UP000244336"/>
    </source>
</evidence>
<evidence type="ECO:0000259" key="17">
    <source>
        <dbReference type="PROSITE" id="PS51473"/>
    </source>
</evidence>
<dbReference type="GO" id="GO:0004674">
    <property type="term" value="F:protein serine/threonine kinase activity"/>
    <property type="evidence" value="ECO:0007669"/>
    <property type="project" value="UniProtKB-KW"/>
</dbReference>
<dbReference type="PANTHER" id="PTHR27002:SF935">
    <property type="entry name" value="OS11G0681400 PROTEIN"/>
    <property type="match status" value="1"/>
</dbReference>
<dbReference type="CDD" id="cd23509">
    <property type="entry name" value="Gnk2-like"/>
    <property type="match status" value="2"/>
</dbReference>
<dbReference type="Gene3D" id="1.10.510.10">
    <property type="entry name" value="Transferase(Phosphotransferase) domain 1"/>
    <property type="match status" value="1"/>
</dbReference>
<comment type="subcellular location">
    <subcellularLocation>
        <location evidence="1">Membrane</location>
        <topology evidence="1">Single-pass membrane protein</topology>
    </subcellularLocation>
</comment>
<feature type="signal peptide" evidence="15">
    <location>
        <begin position="1"/>
        <end position="22"/>
    </location>
</feature>
<evidence type="ECO:0000313" key="18">
    <source>
        <dbReference type="EMBL" id="PUZ45420.1"/>
    </source>
</evidence>
<dbReference type="SUPFAM" id="SSF56112">
    <property type="entry name" value="Protein kinase-like (PK-like)"/>
    <property type="match status" value="1"/>
</dbReference>
<dbReference type="FunFam" id="3.30.200.20:FF:000142">
    <property type="entry name" value="Cysteine-rich receptor-like protein kinase 10"/>
    <property type="match status" value="1"/>
</dbReference>
<keyword evidence="6" id="KW-0677">Repeat</keyword>
<dbReference type="GO" id="GO:0005886">
    <property type="term" value="C:plasma membrane"/>
    <property type="evidence" value="ECO:0007669"/>
    <property type="project" value="TreeGrafter"/>
</dbReference>